<comment type="caution">
    <text evidence="1">The sequence shown here is derived from an EMBL/GenBank/DDBJ whole genome shotgun (WGS) entry which is preliminary data.</text>
</comment>
<gene>
    <name evidence="1" type="ORF">H8E41_10485</name>
</gene>
<dbReference type="AlphaFoldDB" id="A0A8J6TD56"/>
<dbReference type="EMBL" id="JACNJZ010000148">
    <property type="protein sequence ID" value="MBC8318321.1"/>
    <property type="molecule type" value="Genomic_DNA"/>
</dbReference>
<evidence type="ECO:0000313" key="1">
    <source>
        <dbReference type="EMBL" id="MBC8318321.1"/>
    </source>
</evidence>
<proteinExistence type="predicted"/>
<evidence type="ECO:0000313" key="2">
    <source>
        <dbReference type="Proteomes" id="UP000614424"/>
    </source>
</evidence>
<protein>
    <submittedName>
        <fullName evidence="1">DUF3010 family protein</fullName>
    </submittedName>
</protein>
<dbReference type="Proteomes" id="UP000614424">
    <property type="component" value="Unassembled WGS sequence"/>
</dbReference>
<reference evidence="1 2" key="1">
    <citation type="submission" date="2020-08" db="EMBL/GenBank/DDBJ databases">
        <title>Bridging the membrane lipid divide: bacteria of the FCB group superphylum have the potential to synthesize archaeal ether lipids.</title>
        <authorList>
            <person name="Villanueva L."/>
            <person name="Von Meijenfeldt F.A.B."/>
            <person name="Westbye A.B."/>
            <person name="Yadav S."/>
            <person name="Hopmans E.C."/>
            <person name="Dutilh B.E."/>
            <person name="Sinninghe Damste J.S."/>
        </authorList>
    </citation>
    <scope>NUCLEOTIDE SEQUENCE [LARGE SCALE GENOMIC DNA]</scope>
    <source>
        <strain evidence="1">NIOZ-UU47</strain>
    </source>
</reference>
<name>A0A8J6TD56_9BACT</name>
<dbReference type="Pfam" id="PF11215">
    <property type="entry name" value="DUF3010"/>
    <property type="match status" value="1"/>
</dbReference>
<sequence length="136" mass="15146">MTICGVEMSGSEVKLVLLQGTKASFNHIDIEPRKIKLIDDENPNAVKTFRDSIFAFFKENQVALVVIKKRGKKGQFSGGPIGFKLEGIIQLYEECPVTLLAPQTISAAQKKHSPEKPENLKIYQYPAFETAFSTLT</sequence>
<organism evidence="1 2">
    <name type="scientific">Candidatus Desulfobia pelagia</name>
    <dbReference type="NCBI Taxonomy" id="2841692"/>
    <lineage>
        <taxon>Bacteria</taxon>
        <taxon>Pseudomonadati</taxon>
        <taxon>Thermodesulfobacteriota</taxon>
        <taxon>Desulfobulbia</taxon>
        <taxon>Desulfobulbales</taxon>
        <taxon>Desulfobulbaceae</taxon>
        <taxon>Candidatus Desulfobia</taxon>
    </lineage>
</organism>
<dbReference type="InterPro" id="IPR021378">
    <property type="entry name" value="DUF3010"/>
</dbReference>
<accession>A0A8J6TD56</accession>